<proteinExistence type="predicted"/>
<dbReference type="SUPFAM" id="SSF48452">
    <property type="entry name" value="TPR-like"/>
    <property type="match status" value="1"/>
</dbReference>
<feature type="region of interest" description="Disordered" evidence="1">
    <location>
        <begin position="136"/>
        <end position="168"/>
    </location>
</feature>
<organism evidence="3 4">
    <name type="scientific">Sphingomonas hankyongi</name>
    <dbReference type="NCBI Taxonomy" id="2908209"/>
    <lineage>
        <taxon>Bacteria</taxon>
        <taxon>Pseudomonadati</taxon>
        <taxon>Pseudomonadota</taxon>
        <taxon>Alphaproteobacteria</taxon>
        <taxon>Sphingomonadales</taxon>
        <taxon>Sphingomonadaceae</taxon>
        <taxon>Sphingomonas</taxon>
    </lineage>
</organism>
<dbReference type="Gene3D" id="1.25.40.10">
    <property type="entry name" value="Tetratricopeptide repeat domain"/>
    <property type="match status" value="1"/>
</dbReference>
<dbReference type="Pfam" id="PF13432">
    <property type="entry name" value="TPR_16"/>
    <property type="match status" value="2"/>
</dbReference>
<dbReference type="Gene3D" id="1.10.287.1490">
    <property type="match status" value="1"/>
</dbReference>
<feature type="compositionally biased region" description="Low complexity" evidence="1">
    <location>
        <begin position="156"/>
        <end position="168"/>
    </location>
</feature>
<feature type="compositionally biased region" description="Pro residues" evidence="1">
    <location>
        <begin position="142"/>
        <end position="155"/>
    </location>
</feature>
<name>A0ABT0S2S7_9SPHN</name>
<evidence type="ECO:0000256" key="2">
    <source>
        <dbReference type="SAM" id="SignalP"/>
    </source>
</evidence>
<reference evidence="3" key="1">
    <citation type="submission" date="2022-05" db="EMBL/GenBank/DDBJ databases">
        <authorList>
            <person name="Jo J.-H."/>
            <person name="Im W.-T."/>
        </authorList>
    </citation>
    <scope>NUCLEOTIDE SEQUENCE</scope>
    <source>
        <strain evidence="3">SE220</strain>
    </source>
</reference>
<dbReference type="Proteomes" id="UP001165342">
    <property type="component" value="Unassembled WGS sequence"/>
</dbReference>
<feature type="chain" id="PRO_5047253962" evidence="2">
    <location>
        <begin position="27"/>
        <end position="304"/>
    </location>
</feature>
<feature type="region of interest" description="Disordered" evidence="1">
    <location>
        <begin position="52"/>
        <end position="75"/>
    </location>
</feature>
<evidence type="ECO:0000256" key="1">
    <source>
        <dbReference type="SAM" id="MobiDB-lite"/>
    </source>
</evidence>
<dbReference type="InterPro" id="IPR011990">
    <property type="entry name" value="TPR-like_helical_dom_sf"/>
</dbReference>
<comment type="caution">
    <text evidence="3">The sequence shown here is derived from an EMBL/GenBank/DDBJ whole genome shotgun (WGS) entry which is preliminary data.</text>
</comment>
<keyword evidence="4" id="KW-1185">Reference proteome</keyword>
<evidence type="ECO:0000313" key="4">
    <source>
        <dbReference type="Proteomes" id="UP001165342"/>
    </source>
</evidence>
<evidence type="ECO:0000313" key="3">
    <source>
        <dbReference type="EMBL" id="MCL6729934.1"/>
    </source>
</evidence>
<sequence length="304" mass="33086">MKFRVRYAAVALGAMISILPVSGALAQRPQPTPEQRIERLERQIQQMQRQIFPRGRPADTAGFSDEPAATQSSVASLDQRLDALERQMADILRMSEENGNQLRTLTSDLQRARDEQQQRINALEQRIADAAATVPVISEPQPAAPKPTTPKPGTPKPATTGTTAATGGPDAAVALDAGEEAYTEGFKLWEAGQYDQAINSLRAFTSAYPKHRRASYANNLIGRALLDKGQPRAAAEALLANYRNNPKGERAPDSLYYLGQSLMRLGQPAQACKAYQELDAVYGAKVRADLRKQLDQAKASANCS</sequence>
<feature type="signal peptide" evidence="2">
    <location>
        <begin position="1"/>
        <end position="26"/>
    </location>
</feature>
<dbReference type="EMBL" id="JAMGBE010000002">
    <property type="protein sequence ID" value="MCL6729934.1"/>
    <property type="molecule type" value="Genomic_DNA"/>
</dbReference>
<keyword evidence="2" id="KW-0732">Signal</keyword>
<protein>
    <submittedName>
        <fullName evidence="3">Tetratricopeptide repeat protein</fullName>
    </submittedName>
</protein>
<gene>
    <name evidence="3" type="ORF">LZ538_07670</name>
</gene>
<dbReference type="RefSeq" id="WP_249831399.1">
    <property type="nucleotide sequence ID" value="NZ_JAMGBE010000002.1"/>
</dbReference>
<accession>A0ABT0S2S7</accession>